<protein>
    <submittedName>
        <fullName evidence="1">Inositol phosphatase</fullName>
    </submittedName>
</protein>
<dbReference type="EMBL" id="JAHDYR010000005">
    <property type="protein sequence ID" value="KAG9396916.1"/>
    <property type="molecule type" value="Genomic_DNA"/>
</dbReference>
<proteinExistence type="predicted"/>
<dbReference type="Proteomes" id="UP000717585">
    <property type="component" value="Unassembled WGS sequence"/>
</dbReference>
<evidence type="ECO:0000313" key="1">
    <source>
        <dbReference type="EMBL" id="KAG9396916.1"/>
    </source>
</evidence>
<keyword evidence="2" id="KW-1185">Reference proteome</keyword>
<sequence>MPLASHTRRATTALQECVLAGDVEKMAELLSEKKSPCDDARRQILSRHSDELFIKSYMLDCINQYSKIRPRALIITSSAVYHIILSQDGAGKVRRYKRFPASSITYVHYGFFSCDRSRFGVRLAIADERSGGLAKVYTPSATKDSDRCSEELIEEIAQVLNCVLRAAKGPEGVGLVNRSCLDKPSVPTGIARAVADTLSGRLIQKRIAGSPHSMSCD</sequence>
<gene>
    <name evidence="1" type="ORF">J8273_1970</name>
</gene>
<reference evidence="1" key="1">
    <citation type="submission" date="2021-05" db="EMBL/GenBank/DDBJ databases">
        <title>A free-living protist that lacks canonical eukaryotic 1 DNA replication and segregation systems.</title>
        <authorList>
            <person name="Salas-Leiva D.E."/>
            <person name="Tromer E.C."/>
            <person name="Curtis B.A."/>
            <person name="Jerlstrom-Hultqvist J."/>
            <person name="Kolisko M."/>
            <person name="Yi Z."/>
            <person name="Salas-Leiva J.S."/>
            <person name="Gallot-Lavallee L."/>
            <person name="Kops G.J.P.L."/>
            <person name="Archibald J.M."/>
            <person name="Simpson A.G.B."/>
            <person name="Roger A.J."/>
        </authorList>
    </citation>
    <scope>NUCLEOTIDE SEQUENCE</scope>
    <source>
        <strain evidence="1">BICM</strain>
    </source>
</reference>
<name>A0A8J6AWY2_9EUKA</name>
<comment type="caution">
    <text evidence="1">The sequence shown here is derived from an EMBL/GenBank/DDBJ whole genome shotgun (WGS) entry which is preliminary data.</text>
</comment>
<dbReference type="AlphaFoldDB" id="A0A8J6AWY2"/>
<evidence type="ECO:0000313" key="2">
    <source>
        <dbReference type="Proteomes" id="UP000717585"/>
    </source>
</evidence>
<accession>A0A8J6AWY2</accession>
<organism evidence="1 2">
    <name type="scientific">Carpediemonas membranifera</name>
    <dbReference type="NCBI Taxonomy" id="201153"/>
    <lineage>
        <taxon>Eukaryota</taxon>
        <taxon>Metamonada</taxon>
        <taxon>Carpediemonas-like organisms</taxon>
        <taxon>Carpediemonas</taxon>
    </lineage>
</organism>